<accession>G7VG19</accession>
<proteinExistence type="predicted"/>
<dbReference type="KEGG" id="pyr:P186_1599"/>
<sequence length="357" mass="38518">MRWGVYVVVAVIAVVAVLALVFLRGSAPAPSSTATALTAPGGATGGVAVSTSWPVDVSEYEVNYTFAIRVEVQGVEARIEGWLLVGEGAVGNYTYGRLRLPLSMGWVEIYSAYFNGSVVTRICVGGVCHYSEEGAELFTLGAASRNVTKLERGACRWRNYTGVLTKAYGTIKLGGFTAPFSGRGNFTEVSCAAGRLVLTSRLEVNATAESGMSARVVYEAEASRVGPFNKSLYRLIVEELRRGARKPTFADLLKRCYGVYAAVNGSYRRVERYPATADVVYVIYMGVRGDVMEKIAEDARRGTVYVIIPQEIEPQLPAVPEGLHVASCPKGEVLSWLTSLPGEQVGLGQDYIRVALK</sequence>
<keyword evidence="3" id="KW-1185">Reference proteome</keyword>
<reference evidence="2 3" key="1">
    <citation type="journal article" date="2012" name="J. Bacteriol.">
        <title>Complete genome sequence of strain 1860, a crenarchaeon of the genus pyrobaculum able to grow with various electron acceptors.</title>
        <authorList>
            <person name="Mardanov A.V."/>
            <person name="Gumerov V.M."/>
            <person name="Slobodkina G.B."/>
            <person name="Beletsky A.V."/>
            <person name="Bonch-Osmolovskaya E.A."/>
            <person name="Ravin N.V."/>
            <person name="Skryabin K.G."/>
        </authorList>
    </citation>
    <scope>NUCLEOTIDE SEQUENCE [LARGE SCALE GENOMIC DNA]</scope>
    <source>
        <strain evidence="2 3">1860</strain>
    </source>
</reference>
<feature type="transmembrane region" description="Helical" evidence="1">
    <location>
        <begin position="6"/>
        <end position="23"/>
    </location>
</feature>
<dbReference type="eggNOG" id="arCOG07483">
    <property type="taxonomic scope" value="Archaea"/>
</dbReference>
<dbReference type="HOGENOM" id="CLU_775271_0_0_2"/>
<protein>
    <submittedName>
        <fullName evidence="2">Uncharacterized protein</fullName>
    </submittedName>
</protein>
<dbReference type="BioCyc" id="PSP1104324:GJSN-1571-MONOMER"/>
<evidence type="ECO:0000313" key="3">
    <source>
        <dbReference type="Proteomes" id="UP000005867"/>
    </source>
</evidence>
<organism evidence="2 3">
    <name type="scientific">Pyrobaculum ferrireducens</name>
    <dbReference type="NCBI Taxonomy" id="1104324"/>
    <lineage>
        <taxon>Archaea</taxon>
        <taxon>Thermoproteota</taxon>
        <taxon>Thermoprotei</taxon>
        <taxon>Thermoproteales</taxon>
        <taxon>Thermoproteaceae</taxon>
        <taxon>Pyrobaculum</taxon>
    </lineage>
</organism>
<dbReference type="RefSeq" id="WP_014288843.1">
    <property type="nucleotide sequence ID" value="NC_016645.1"/>
</dbReference>
<dbReference type="GeneID" id="11596096"/>
<name>G7VG19_9CREN</name>
<dbReference type="EMBL" id="CP003098">
    <property type="protein sequence ID" value="AET33017.1"/>
    <property type="molecule type" value="Genomic_DNA"/>
</dbReference>
<keyword evidence="1" id="KW-0812">Transmembrane</keyword>
<keyword evidence="1" id="KW-1133">Transmembrane helix</keyword>
<evidence type="ECO:0000256" key="1">
    <source>
        <dbReference type="SAM" id="Phobius"/>
    </source>
</evidence>
<dbReference type="Proteomes" id="UP000005867">
    <property type="component" value="Chromosome"/>
</dbReference>
<keyword evidence="1" id="KW-0472">Membrane</keyword>
<dbReference type="AlphaFoldDB" id="G7VG19"/>
<gene>
    <name evidence="2" type="ORF">P186_1599</name>
</gene>
<evidence type="ECO:0000313" key="2">
    <source>
        <dbReference type="EMBL" id="AET33017.1"/>
    </source>
</evidence>